<dbReference type="Proteomes" id="UP000308365">
    <property type="component" value="Unassembled WGS sequence"/>
</dbReference>
<comment type="caution">
    <text evidence="2">The sequence shown here is derived from an EMBL/GenBank/DDBJ whole genome shotgun (WGS) entry which is preliminary data.</text>
</comment>
<keyword evidence="1" id="KW-0812">Transmembrane</keyword>
<reference evidence="3" key="1">
    <citation type="journal article" date="2019" name="IScience">
        <title>Narwhal Genome Reveals Long-Term Low Genetic Diversity despite Current Large Abundance Size.</title>
        <authorList>
            <person name="Westbury M.V."/>
            <person name="Petersen B."/>
            <person name="Garde E."/>
            <person name="Heide-Jorgensen M.P."/>
            <person name="Lorenzen E.D."/>
        </authorList>
    </citation>
    <scope>NUCLEOTIDE SEQUENCE [LARGE SCALE GENOMIC DNA]</scope>
</reference>
<gene>
    <name evidence="2" type="ORF">EI555_008783</name>
</gene>
<accession>A0A4U1FBV3</accession>
<sequence length="254" mass="28235">MRVPRGLGSERRCELCLLSRRQCGVWDAELGVSADRNLVSSGLAGVLASRQHGAVSTLTGAGFPEVAGDAGRKSKWKSCLVSQEDSKNTGWVAAAADPTTTMTISVINLPIIAPMLAITLALTTHTIYINHIRPSHLFHPLIWISFRFKILIGALQAVRSNVSSYSLLSPTDKWIIYTFNSNYYTRTSMTNFLLTPTLNLIISVLAEIQWSPTRFNRSRVKTCVWLQRVLHNAYVPGVYTAQVIIKTHLTIYFL</sequence>
<evidence type="ECO:0000313" key="3">
    <source>
        <dbReference type="Proteomes" id="UP000308365"/>
    </source>
</evidence>
<protein>
    <submittedName>
        <fullName evidence="2">Uncharacterized protein</fullName>
    </submittedName>
</protein>
<name>A0A4U1FBV3_MONMO</name>
<dbReference type="EMBL" id="RWIC01000243">
    <property type="protein sequence ID" value="TKC46787.1"/>
    <property type="molecule type" value="Genomic_DNA"/>
</dbReference>
<dbReference type="AlphaFoldDB" id="A0A4U1FBV3"/>
<evidence type="ECO:0000313" key="2">
    <source>
        <dbReference type="EMBL" id="TKC46787.1"/>
    </source>
</evidence>
<feature type="transmembrane region" description="Helical" evidence="1">
    <location>
        <begin position="107"/>
        <end position="129"/>
    </location>
</feature>
<evidence type="ECO:0000256" key="1">
    <source>
        <dbReference type="SAM" id="Phobius"/>
    </source>
</evidence>
<proteinExistence type="predicted"/>
<organism evidence="2 3">
    <name type="scientific">Monodon monoceros</name>
    <name type="common">Narwhal</name>
    <name type="synonym">Ceratodon monodon</name>
    <dbReference type="NCBI Taxonomy" id="40151"/>
    <lineage>
        <taxon>Eukaryota</taxon>
        <taxon>Metazoa</taxon>
        <taxon>Chordata</taxon>
        <taxon>Craniata</taxon>
        <taxon>Vertebrata</taxon>
        <taxon>Euteleostomi</taxon>
        <taxon>Mammalia</taxon>
        <taxon>Eutheria</taxon>
        <taxon>Laurasiatheria</taxon>
        <taxon>Artiodactyla</taxon>
        <taxon>Whippomorpha</taxon>
        <taxon>Cetacea</taxon>
        <taxon>Odontoceti</taxon>
        <taxon>Monodontidae</taxon>
        <taxon>Monodon</taxon>
    </lineage>
</organism>
<keyword evidence="1" id="KW-1133">Transmembrane helix</keyword>
<keyword evidence="1" id="KW-0472">Membrane</keyword>